<comment type="caution">
    <text evidence="1">The sequence shown here is derived from an EMBL/GenBank/DDBJ whole genome shotgun (WGS) entry which is preliminary data.</text>
</comment>
<proteinExistence type="predicted"/>
<dbReference type="EMBL" id="VSRR010010931">
    <property type="protein sequence ID" value="MPC52507.1"/>
    <property type="molecule type" value="Genomic_DNA"/>
</dbReference>
<dbReference type="AlphaFoldDB" id="A0A5B7G4Q3"/>
<organism evidence="1 2">
    <name type="scientific">Portunus trituberculatus</name>
    <name type="common">Swimming crab</name>
    <name type="synonym">Neptunus trituberculatus</name>
    <dbReference type="NCBI Taxonomy" id="210409"/>
    <lineage>
        <taxon>Eukaryota</taxon>
        <taxon>Metazoa</taxon>
        <taxon>Ecdysozoa</taxon>
        <taxon>Arthropoda</taxon>
        <taxon>Crustacea</taxon>
        <taxon>Multicrustacea</taxon>
        <taxon>Malacostraca</taxon>
        <taxon>Eumalacostraca</taxon>
        <taxon>Eucarida</taxon>
        <taxon>Decapoda</taxon>
        <taxon>Pleocyemata</taxon>
        <taxon>Brachyura</taxon>
        <taxon>Eubrachyura</taxon>
        <taxon>Portunoidea</taxon>
        <taxon>Portunidae</taxon>
        <taxon>Portuninae</taxon>
        <taxon>Portunus</taxon>
    </lineage>
</organism>
<dbReference type="OrthoDB" id="6359008at2759"/>
<keyword evidence="2" id="KW-1185">Reference proteome</keyword>
<reference evidence="1 2" key="1">
    <citation type="submission" date="2019-05" db="EMBL/GenBank/DDBJ databases">
        <title>Another draft genome of Portunus trituberculatus and its Hox gene families provides insights of decapod evolution.</title>
        <authorList>
            <person name="Jeong J.-H."/>
            <person name="Song I."/>
            <person name="Kim S."/>
            <person name="Choi T."/>
            <person name="Kim D."/>
            <person name="Ryu S."/>
            <person name="Kim W."/>
        </authorList>
    </citation>
    <scope>NUCLEOTIDE SEQUENCE [LARGE SCALE GENOMIC DNA]</scope>
    <source>
        <tissue evidence="1">Muscle</tissue>
    </source>
</reference>
<evidence type="ECO:0000313" key="1">
    <source>
        <dbReference type="EMBL" id="MPC52507.1"/>
    </source>
</evidence>
<dbReference type="Proteomes" id="UP000324222">
    <property type="component" value="Unassembled WGS sequence"/>
</dbReference>
<accession>A0A5B7G4Q3</accession>
<evidence type="ECO:0000313" key="2">
    <source>
        <dbReference type="Proteomes" id="UP000324222"/>
    </source>
</evidence>
<gene>
    <name evidence="1" type="ORF">E2C01_046378</name>
</gene>
<protein>
    <submittedName>
        <fullName evidence="1">Uncharacterized protein</fullName>
    </submittedName>
</protein>
<name>A0A5B7G4Q3_PORTR</name>
<sequence length="52" mass="6288">MEITWGVDLDQYLEKPPRKYFDLTVTEIYPRFRNKSIIYTEICTNFASDNHD</sequence>